<dbReference type="Proteomes" id="UP000616769">
    <property type="component" value="Unassembled WGS sequence"/>
</dbReference>
<evidence type="ECO:0000313" key="2">
    <source>
        <dbReference type="EMBL" id="KPM11341.1"/>
    </source>
</evidence>
<feature type="region of interest" description="Disordered" evidence="1">
    <location>
        <begin position="29"/>
        <end position="60"/>
    </location>
</feature>
<dbReference type="EMBL" id="JXLN01016957">
    <property type="protein sequence ID" value="KPM11341.1"/>
    <property type="molecule type" value="Genomic_DNA"/>
</dbReference>
<organism evidence="2 3">
    <name type="scientific">Sarcoptes scabiei</name>
    <name type="common">Itch mite</name>
    <name type="synonym">Acarus scabiei</name>
    <dbReference type="NCBI Taxonomy" id="52283"/>
    <lineage>
        <taxon>Eukaryota</taxon>
        <taxon>Metazoa</taxon>
        <taxon>Ecdysozoa</taxon>
        <taxon>Arthropoda</taxon>
        <taxon>Chelicerata</taxon>
        <taxon>Arachnida</taxon>
        <taxon>Acari</taxon>
        <taxon>Acariformes</taxon>
        <taxon>Sarcoptiformes</taxon>
        <taxon>Astigmata</taxon>
        <taxon>Psoroptidia</taxon>
        <taxon>Sarcoptoidea</taxon>
        <taxon>Sarcoptidae</taxon>
        <taxon>Sarcoptinae</taxon>
        <taxon>Sarcoptes</taxon>
    </lineage>
</organism>
<reference evidence="2 3" key="1">
    <citation type="journal article" date="2015" name="Parasit. Vectors">
        <title>Draft genome of the scabies mite.</title>
        <authorList>
            <person name="Rider S.D.Jr."/>
            <person name="Morgan M.S."/>
            <person name="Arlian L.G."/>
        </authorList>
    </citation>
    <scope>NUCLEOTIDE SEQUENCE [LARGE SCALE GENOMIC DNA]</scope>
    <source>
        <strain evidence="2">Arlian Lab</strain>
    </source>
</reference>
<gene>
    <name evidence="2" type="ORF">QR98_0099120</name>
</gene>
<protein>
    <submittedName>
        <fullName evidence="2">Uncharacterized protein</fullName>
    </submittedName>
</protein>
<name>A0A132AK48_SARSC</name>
<proteinExistence type="predicted"/>
<accession>A0A132AK48</accession>
<feature type="compositionally biased region" description="Basic and acidic residues" evidence="1">
    <location>
        <begin position="50"/>
        <end position="60"/>
    </location>
</feature>
<evidence type="ECO:0000313" key="3">
    <source>
        <dbReference type="Proteomes" id="UP000616769"/>
    </source>
</evidence>
<dbReference type="AlphaFoldDB" id="A0A132AK48"/>
<sequence length="60" mass="7218">MQRAKQFSHHHQRPTLNRLAPILKSFDKRCNNNNNNNKNEMTRLSSNMMIEHHRSDMNVM</sequence>
<evidence type="ECO:0000256" key="1">
    <source>
        <dbReference type="SAM" id="MobiDB-lite"/>
    </source>
</evidence>
<comment type="caution">
    <text evidence="2">The sequence shown here is derived from an EMBL/GenBank/DDBJ whole genome shotgun (WGS) entry which is preliminary data.</text>
</comment>
<dbReference type="VEuPathDB" id="VectorBase:SSCA003900"/>